<sequence length="537" mass="60634">MSWFKDITSKAESMLEKLDKNAAAALSTDAIQKAAPKAVTLEIPPDEGPNTIPEEALLATPSQQNGISAPKKSSTLSQLRSSKSNSSLKALRKKKESQEEDMMKYLNSSSSTAITIPDTVDGDQSAAIRTENDLLKSEIESLNLEVSRLLKRVKQHENDQAELISRQAKITELEMALQTTRTEAQKLSKDLTELQALKSESHFELSSEIERLSKLSKDHETATVALSKENARMAMELSSAQQELASLRENFEKYRTRAQSVLSEKDSLIARLKDHQPTEQELKQDDNLENEEIQLLRQGNEEMINQLNIVRDELTSREEEKTQLARALNEVQATLDVTRQTLTSAEHEILFYKEELERQRGEVVRMSRECDKLKAAQVSKAPSRPAPPEVNTNYMVDLDNKVRSLTATLVKKQQAVEILTAERNAMRLQLEKAELRLRESANLYNPGMIACDINTTDDAKAGMMSGFLRERLVDSNVSRRFRRAYSTFDSVAGSLMRRYPTAKICFIAYLLLLHIWVLGILFTYTPDSSNKHNTPMK</sequence>
<keyword evidence="2 9" id="KW-0812">Transmembrane</keyword>
<feature type="compositionally biased region" description="Low complexity" evidence="8">
    <location>
        <begin position="71"/>
        <end position="89"/>
    </location>
</feature>
<evidence type="ECO:0000256" key="8">
    <source>
        <dbReference type="SAM" id="MobiDB-lite"/>
    </source>
</evidence>
<comment type="subcellular location">
    <subcellularLocation>
        <location evidence="1">Golgi apparatus membrane</location>
        <topology evidence="1">Single-pass type IV membrane protein</topology>
    </subcellularLocation>
</comment>
<evidence type="ECO:0000256" key="4">
    <source>
        <dbReference type="ARBA" id="ARBA00023034"/>
    </source>
</evidence>
<feature type="coiled-coil region" evidence="7">
    <location>
        <begin position="300"/>
        <end position="376"/>
    </location>
</feature>
<feature type="transmembrane region" description="Helical" evidence="9">
    <location>
        <begin position="504"/>
        <end position="524"/>
    </location>
</feature>
<evidence type="ECO:0000256" key="9">
    <source>
        <dbReference type="SAM" id="Phobius"/>
    </source>
</evidence>
<evidence type="ECO:0000313" key="11">
    <source>
        <dbReference type="Proteomes" id="UP000494165"/>
    </source>
</evidence>
<dbReference type="GO" id="GO:0000139">
    <property type="term" value="C:Golgi membrane"/>
    <property type="evidence" value="ECO:0007669"/>
    <property type="project" value="UniProtKB-SubCell"/>
</dbReference>
<feature type="coiled-coil region" evidence="7">
    <location>
        <begin position="230"/>
        <end position="264"/>
    </location>
</feature>
<evidence type="ECO:0000256" key="5">
    <source>
        <dbReference type="ARBA" id="ARBA00023054"/>
    </source>
</evidence>
<dbReference type="PANTHER" id="PTHR13815:SF7">
    <property type="entry name" value="GOLGIN SUBFAMILY A MEMBER 5"/>
    <property type="match status" value="1"/>
</dbReference>
<keyword evidence="11" id="KW-1185">Reference proteome</keyword>
<evidence type="ECO:0008006" key="12">
    <source>
        <dbReference type="Google" id="ProtNLM"/>
    </source>
</evidence>
<dbReference type="InterPro" id="IPR019177">
    <property type="entry name" value="Golgin_subfamily_A_member_5"/>
</dbReference>
<keyword evidence="3 9" id="KW-1133">Transmembrane helix</keyword>
<evidence type="ECO:0000256" key="1">
    <source>
        <dbReference type="ARBA" id="ARBA00004409"/>
    </source>
</evidence>
<evidence type="ECO:0000256" key="7">
    <source>
        <dbReference type="SAM" id="Coils"/>
    </source>
</evidence>
<accession>A0A8S1DSY3</accession>
<dbReference type="GO" id="GO:0031985">
    <property type="term" value="C:Golgi cisterna"/>
    <property type="evidence" value="ECO:0007669"/>
    <property type="project" value="TreeGrafter"/>
</dbReference>
<dbReference type="PANTHER" id="PTHR13815">
    <property type="entry name" value="GOLGIN-84"/>
    <property type="match status" value="1"/>
</dbReference>
<organism evidence="10 11">
    <name type="scientific">Cloeon dipterum</name>
    <dbReference type="NCBI Taxonomy" id="197152"/>
    <lineage>
        <taxon>Eukaryota</taxon>
        <taxon>Metazoa</taxon>
        <taxon>Ecdysozoa</taxon>
        <taxon>Arthropoda</taxon>
        <taxon>Hexapoda</taxon>
        <taxon>Insecta</taxon>
        <taxon>Pterygota</taxon>
        <taxon>Palaeoptera</taxon>
        <taxon>Ephemeroptera</taxon>
        <taxon>Pisciforma</taxon>
        <taxon>Baetidae</taxon>
        <taxon>Cloeon</taxon>
    </lineage>
</organism>
<proteinExistence type="predicted"/>
<evidence type="ECO:0000256" key="2">
    <source>
        <dbReference type="ARBA" id="ARBA00022692"/>
    </source>
</evidence>
<feature type="coiled-coil region" evidence="7">
    <location>
        <begin position="416"/>
        <end position="443"/>
    </location>
</feature>
<comment type="caution">
    <text evidence="10">The sequence shown here is derived from an EMBL/GenBank/DDBJ whole genome shotgun (WGS) entry which is preliminary data.</text>
</comment>
<evidence type="ECO:0000256" key="3">
    <source>
        <dbReference type="ARBA" id="ARBA00022989"/>
    </source>
</evidence>
<evidence type="ECO:0000313" key="10">
    <source>
        <dbReference type="EMBL" id="CAB3383033.1"/>
    </source>
</evidence>
<protein>
    <recommendedName>
        <fullName evidence="12">Golgin-84</fullName>
    </recommendedName>
</protein>
<dbReference type="GO" id="GO:0007030">
    <property type="term" value="P:Golgi organization"/>
    <property type="evidence" value="ECO:0007669"/>
    <property type="project" value="InterPro"/>
</dbReference>
<reference evidence="10 11" key="1">
    <citation type="submission" date="2020-04" db="EMBL/GenBank/DDBJ databases">
        <authorList>
            <person name="Alioto T."/>
            <person name="Alioto T."/>
            <person name="Gomez Garrido J."/>
        </authorList>
    </citation>
    <scope>NUCLEOTIDE SEQUENCE [LARGE SCALE GENOMIC DNA]</scope>
</reference>
<feature type="region of interest" description="Disordered" evidence="8">
    <location>
        <begin position="60"/>
        <end position="100"/>
    </location>
</feature>
<keyword evidence="6 9" id="KW-0472">Membrane</keyword>
<evidence type="ECO:0000256" key="6">
    <source>
        <dbReference type="ARBA" id="ARBA00023136"/>
    </source>
</evidence>
<dbReference type="AlphaFoldDB" id="A0A8S1DSY3"/>
<gene>
    <name evidence="10" type="ORF">CLODIP_2_CD13664</name>
</gene>
<keyword evidence="4" id="KW-0333">Golgi apparatus</keyword>
<dbReference type="Proteomes" id="UP000494165">
    <property type="component" value="Unassembled WGS sequence"/>
</dbReference>
<keyword evidence="5 7" id="KW-0175">Coiled coil</keyword>
<dbReference type="OrthoDB" id="248903at2759"/>
<name>A0A8S1DSY3_9INSE</name>
<dbReference type="Pfam" id="PF09787">
    <property type="entry name" value="Golgin_A5"/>
    <property type="match status" value="1"/>
</dbReference>
<dbReference type="EMBL" id="CADEPI010000292">
    <property type="protein sequence ID" value="CAB3383033.1"/>
    <property type="molecule type" value="Genomic_DNA"/>
</dbReference>
<dbReference type="GO" id="GO:0000301">
    <property type="term" value="P:retrograde transport, vesicle recycling within Golgi"/>
    <property type="evidence" value="ECO:0007669"/>
    <property type="project" value="TreeGrafter"/>
</dbReference>